<dbReference type="SMART" id="SM00363">
    <property type="entry name" value="S4"/>
    <property type="match status" value="1"/>
</dbReference>
<evidence type="ECO:0000256" key="3">
    <source>
        <dbReference type="ARBA" id="ARBA00023235"/>
    </source>
</evidence>
<dbReference type="CDD" id="cd00165">
    <property type="entry name" value="S4"/>
    <property type="match status" value="1"/>
</dbReference>
<dbReference type="EC" id="5.4.99.-" evidence="5"/>
<keyword evidence="3 5" id="KW-0413">Isomerase</keyword>
<evidence type="ECO:0000256" key="4">
    <source>
        <dbReference type="PROSITE-ProRule" id="PRU00182"/>
    </source>
</evidence>
<feature type="domain" description="RNA-binding S4" evidence="6">
    <location>
        <begin position="2"/>
        <end position="61"/>
    </location>
</feature>
<dbReference type="Gene3D" id="3.30.70.580">
    <property type="entry name" value="Pseudouridine synthase I, catalytic domain, N-terminal subdomain"/>
    <property type="match status" value="1"/>
</dbReference>
<dbReference type="PANTHER" id="PTHR47683">
    <property type="entry name" value="PSEUDOURIDINE SYNTHASE FAMILY PROTEIN-RELATED"/>
    <property type="match status" value="1"/>
</dbReference>
<dbReference type="PROSITE" id="PS01149">
    <property type="entry name" value="PSI_RSU"/>
    <property type="match status" value="1"/>
</dbReference>
<dbReference type="PROSITE" id="PS50889">
    <property type="entry name" value="S4"/>
    <property type="match status" value="1"/>
</dbReference>
<dbReference type="Proteomes" id="UP000197032">
    <property type="component" value="Unassembled WGS sequence"/>
</dbReference>
<dbReference type="RefSeq" id="WP_088552611.1">
    <property type="nucleotide sequence ID" value="NZ_BDGJ01000003.1"/>
</dbReference>
<evidence type="ECO:0000256" key="2">
    <source>
        <dbReference type="ARBA" id="ARBA00022884"/>
    </source>
</evidence>
<evidence type="ECO:0000256" key="1">
    <source>
        <dbReference type="ARBA" id="ARBA00008348"/>
    </source>
</evidence>
<dbReference type="PANTHER" id="PTHR47683:SF2">
    <property type="entry name" value="RNA-BINDING S4 DOMAIN-CONTAINING PROTEIN"/>
    <property type="match status" value="1"/>
</dbReference>
<dbReference type="GO" id="GO:0000455">
    <property type="term" value="P:enzyme-directed rRNA pseudouridine synthesis"/>
    <property type="evidence" value="ECO:0007669"/>
    <property type="project" value="UniProtKB-ARBA"/>
</dbReference>
<dbReference type="SUPFAM" id="SSF55120">
    <property type="entry name" value="Pseudouridine synthase"/>
    <property type="match status" value="1"/>
</dbReference>
<dbReference type="InterPro" id="IPR000748">
    <property type="entry name" value="PsdUridine_synth_RsuA/RluB/E/F"/>
</dbReference>
<dbReference type="FunFam" id="3.30.70.1560:FF:000001">
    <property type="entry name" value="Pseudouridine synthase"/>
    <property type="match status" value="1"/>
</dbReference>
<comment type="caution">
    <text evidence="7">The sequence shown here is derived from an EMBL/GenBank/DDBJ whole genome shotgun (WGS) entry which is preliminary data.</text>
</comment>
<name>A0A1Z5HNB5_9FIRM</name>
<dbReference type="Gene3D" id="3.30.70.1560">
    <property type="entry name" value="Alpha-L RNA-binding motif"/>
    <property type="match status" value="1"/>
</dbReference>
<dbReference type="GO" id="GO:0005829">
    <property type="term" value="C:cytosol"/>
    <property type="evidence" value="ECO:0007669"/>
    <property type="project" value="UniProtKB-ARBA"/>
</dbReference>
<evidence type="ECO:0000256" key="5">
    <source>
        <dbReference type="RuleBase" id="RU003887"/>
    </source>
</evidence>
<dbReference type="GO" id="GO:0120159">
    <property type="term" value="F:rRNA pseudouridine synthase activity"/>
    <property type="evidence" value="ECO:0007669"/>
    <property type="project" value="UniProtKB-ARBA"/>
</dbReference>
<dbReference type="GO" id="GO:0003723">
    <property type="term" value="F:RNA binding"/>
    <property type="evidence" value="ECO:0007669"/>
    <property type="project" value="UniProtKB-KW"/>
</dbReference>
<dbReference type="InterPro" id="IPR036986">
    <property type="entry name" value="S4_RNA-bd_sf"/>
</dbReference>
<dbReference type="Pfam" id="PF01479">
    <property type="entry name" value="S4"/>
    <property type="match status" value="1"/>
</dbReference>
<keyword evidence="8" id="KW-1185">Reference proteome</keyword>
<dbReference type="InterPro" id="IPR020094">
    <property type="entry name" value="TruA/RsuA/RluB/E/F_N"/>
</dbReference>
<dbReference type="Pfam" id="PF00849">
    <property type="entry name" value="PseudoU_synth_2"/>
    <property type="match status" value="1"/>
</dbReference>
<organism evidence="7 8">
    <name type="scientific">Calderihabitans maritimus</name>
    <dbReference type="NCBI Taxonomy" id="1246530"/>
    <lineage>
        <taxon>Bacteria</taxon>
        <taxon>Bacillati</taxon>
        <taxon>Bacillota</taxon>
        <taxon>Clostridia</taxon>
        <taxon>Neomoorellales</taxon>
        <taxon>Calderihabitantaceae</taxon>
        <taxon>Calderihabitans</taxon>
    </lineage>
</organism>
<dbReference type="InterPro" id="IPR042092">
    <property type="entry name" value="PsdUridine_s_RsuA/RluB/E/F_cat"/>
</dbReference>
<dbReference type="AlphaFoldDB" id="A0A1Z5HNB5"/>
<dbReference type="InterPro" id="IPR006145">
    <property type="entry name" value="PsdUridine_synth_RsuA/RluA"/>
</dbReference>
<sequence length="244" mass="27627">MERLQKVLAKAGIASRRKSEELIKAGRVKVNGEVVTRLGTKVDPVADKIEVDGKPVPAGEPKIYIMLNKPRGYVTTVSDPQGRNTVMDLVKDVPQRIYPVGRLDYDTEGLLLLTNDGDLAYALTHPRHEVEKTYLALVQGHPGEKALERLRSGVLLEDGWTSPAKVRLLRREKGNTWLEIKIHEGRNRQVRRMCDAVGHRVLRLKRTAVADLYLGNLRVGRYRSLTTKEIRKLKEIEKKVLDKS</sequence>
<dbReference type="InterPro" id="IPR020103">
    <property type="entry name" value="PsdUridine_synth_cat_dom_sf"/>
</dbReference>
<dbReference type="InterPro" id="IPR050343">
    <property type="entry name" value="RsuA_PseudoU_synthase"/>
</dbReference>
<dbReference type="EMBL" id="BDGJ01000003">
    <property type="protein sequence ID" value="GAW91013.1"/>
    <property type="molecule type" value="Genomic_DNA"/>
</dbReference>
<evidence type="ECO:0000313" key="7">
    <source>
        <dbReference type="EMBL" id="GAW91013.1"/>
    </source>
</evidence>
<dbReference type="Gene3D" id="3.10.290.10">
    <property type="entry name" value="RNA-binding S4 domain"/>
    <property type="match status" value="1"/>
</dbReference>
<dbReference type="CDD" id="cd02870">
    <property type="entry name" value="PseudoU_synth_RsuA_like"/>
    <property type="match status" value="1"/>
</dbReference>
<dbReference type="SUPFAM" id="SSF55174">
    <property type="entry name" value="Alpha-L RNA-binding motif"/>
    <property type="match status" value="1"/>
</dbReference>
<evidence type="ECO:0000259" key="6">
    <source>
        <dbReference type="SMART" id="SM00363"/>
    </source>
</evidence>
<keyword evidence="2 4" id="KW-0694">RNA-binding</keyword>
<gene>
    <name evidence="7" type="ORF">KKC1_01750</name>
</gene>
<accession>A0A1Z5HNB5</accession>
<dbReference type="InterPro" id="IPR018496">
    <property type="entry name" value="PsdUridine_synth_RsuA/RluB_CS"/>
</dbReference>
<proteinExistence type="inferred from homology"/>
<dbReference type="NCBIfam" id="TIGR00093">
    <property type="entry name" value="pseudouridine synthase"/>
    <property type="match status" value="1"/>
</dbReference>
<evidence type="ECO:0000313" key="8">
    <source>
        <dbReference type="Proteomes" id="UP000197032"/>
    </source>
</evidence>
<dbReference type="FunFam" id="3.10.290.10:FF:000003">
    <property type="entry name" value="Pseudouridine synthase"/>
    <property type="match status" value="1"/>
</dbReference>
<protein>
    <recommendedName>
        <fullName evidence="5">Pseudouridine synthase</fullName>
        <ecNumber evidence="5">5.4.99.-</ecNumber>
    </recommendedName>
</protein>
<comment type="similarity">
    <text evidence="1 5">Belongs to the pseudouridine synthase RsuA family.</text>
</comment>
<dbReference type="OrthoDB" id="9807213at2"/>
<reference evidence="8" key="1">
    <citation type="journal article" date="2017" name="Appl. Environ. Microbiol.">
        <title>Genomic analysis of Calderihabitans maritimus KKC1, a thermophilic hydrogenogenic carboxydotrophic bacterium isolated from marine sediment.</title>
        <authorList>
            <person name="Omae K."/>
            <person name="Yoneda Y."/>
            <person name="Fukuyama Y."/>
            <person name="Yoshida T."/>
            <person name="Sako Y."/>
        </authorList>
    </citation>
    <scope>NUCLEOTIDE SEQUENCE [LARGE SCALE GENOMIC DNA]</scope>
    <source>
        <strain evidence="8">KKC1</strain>
    </source>
</reference>
<dbReference type="InterPro" id="IPR002942">
    <property type="entry name" value="S4_RNA-bd"/>
</dbReference>